<keyword evidence="2 3" id="KW-0238">DNA-binding</keyword>
<gene>
    <name evidence="6" type="ORF">HNR40_004530</name>
</gene>
<dbReference type="Gene3D" id="3.40.50.300">
    <property type="entry name" value="P-loop containing nucleotide triphosphate hydrolases"/>
    <property type="match status" value="1"/>
</dbReference>
<evidence type="ECO:0000256" key="3">
    <source>
        <dbReference type="PROSITE-ProRule" id="PRU01091"/>
    </source>
</evidence>
<sequence>MAKVTEAELRAGVRVGVLGSLALETAAGPTPVGGARLRALLARLALAAGHAVRPAALIEDLWDETPPEAPLHALQTLVSRLRRLLGDPGLLPSGPDGYRLAVEPDAVDALRFERLAREARRTPADATVILREALSLWRGPALADVRSAPFAAAEAERLERARLAVLEDRIEADLALGPDLQLGADLDRAPSAGLDRALGADLDLVAELEALTAAHPLRERLHSQLIRALALTGRGGEALAAYERIRALLAESFGSDPGPHLREAHLAVLRGQPRRPPGTPDHPPGNLDRPSGSPDPLPSNLHRPPGSSDRPPGNLGRPPGNLDVPLTSFVGRDDDVRRVAGLLGRVRLVTLTGPGGSGKTRLANTVGRRLTPRGGVWFIPLAPVSADDVPRAVLDRLRAREEPGPARPVAPEEIVDRLADNLADDDVVLVLDNCEHVIEAAATLAATLLGRCPRLRVVATSREPLRIDGENLHPVLPLELPDPGSTTAQARACAAVRLFADRAAAVRPGFTLDGDALTAAVEICRRLDGLPLAIELAAARLRALPVEAVAARLDDRFRLLSGGSRTALPRHQTLSAAVAWSWDLLETDERTLLERLAVVPGTFTEDAAAAIGGTDDVGELLTALVDKSLLHPAESADPLRPRYRMLETIREYGLRRQEQPDAVRDRHARFFLHLAETADPYLRTADQLRWLARLDAERDNLAAAIRWAAESGDADLAVRLGVALSWFWFLRDHPPESLDLLGRVLQVRGASDPAARALVVAAHALATTETISRPEESEAAFAQIRTALELAAPGAHPVLEMAGLALAIGSDANLPNPSDGRVDLPGSSGERGELRSRPGERVDLPGRSGERADLWSQPGERANLPALSGERVDLWGRSLTLLVRGVLTMNAGQAADAAQLLSEALTGFEGVGERWGLGTTLSTLSTALRRSGDPDAALGMAERAGRCFQELGMAEHTMESEVAAATHLAEAGDVEGGRRQFAYLLERVGSAESRAQVCLGLARLEWRAGKLDAAREHAMAGLAEAAPGRSTPHLAALLLAVLAHVDAAEGHPEQAVRRLDHPAVHVTLTWNTPVAATIAVALAAGQLLDHRERAGQLLGEQLDHRERAGRLLGAAIVLRGWDEPGDADVRAVTRRAAEALGAAGFAAAHAAGAAMSRAEAEGLVSAIISGPVS</sequence>
<evidence type="ECO:0000313" key="6">
    <source>
        <dbReference type="EMBL" id="MBB5079044.1"/>
    </source>
</evidence>
<dbReference type="InterPro" id="IPR011990">
    <property type="entry name" value="TPR-like_helical_dom_sf"/>
</dbReference>
<reference evidence="6 7" key="1">
    <citation type="submission" date="2020-08" db="EMBL/GenBank/DDBJ databases">
        <title>Genomic Encyclopedia of Type Strains, Phase IV (KMG-IV): sequencing the most valuable type-strain genomes for metagenomic binning, comparative biology and taxonomic classification.</title>
        <authorList>
            <person name="Goeker M."/>
        </authorList>
    </citation>
    <scope>NUCLEOTIDE SEQUENCE [LARGE SCALE GENOMIC DNA]</scope>
    <source>
        <strain evidence="6 7">DSM 45385</strain>
    </source>
</reference>
<dbReference type="AlphaFoldDB" id="A0A7W8EGY3"/>
<dbReference type="SUPFAM" id="SSF52540">
    <property type="entry name" value="P-loop containing nucleoside triphosphate hydrolases"/>
    <property type="match status" value="1"/>
</dbReference>
<dbReference type="PANTHER" id="PTHR47691:SF3">
    <property type="entry name" value="HTH-TYPE TRANSCRIPTIONAL REGULATOR RV0890C-RELATED"/>
    <property type="match status" value="1"/>
</dbReference>
<dbReference type="InterPro" id="IPR041664">
    <property type="entry name" value="AAA_16"/>
</dbReference>
<dbReference type="PROSITE" id="PS51755">
    <property type="entry name" value="OMPR_PHOB"/>
    <property type="match status" value="1"/>
</dbReference>
<dbReference type="GO" id="GO:0000160">
    <property type="term" value="P:phosphorelay signal transduction system"/>
    <property type="evidence" value="ECO:0007669"/>
    <property type="project" value="InterPro"/>
</dbReference>
<dbReference type="SMART" id="SM01043">
    <property type="entry name" value="BTAD"/>
    <property type="match status" value="1"/>
</dbReference>
<dbReference type="CDD" id="cd15831">
    <property type="entry name" value="BTAD"/>
    <property type="match status" value="1"/>
</dbReference>
<evidence type="ECO:0000256" key="1">
    <source>
        <dbReference type="ARBA" id="ARBA00005820"/>
    </source>
</evidence>
<dbReference type="GO" id="GO:0003677">
    <property type="term" value="F:DNA binding"/>
    <property type="evidence" value="ECO:0007669"/>
    <property type="project" value="UniProtKB-UniRule"/>
</dbReference>
<evidence type="ECO:0000313" key="7">
    <source>
        <dbReference type="Proteomes" id="UP000568380"/>
    </source>
</evidence>
<dbReference type="EMBL" id="JACHIN010000006">
    <property type="protein sequence ID" value="MBB5079044.1"/>
    <property type="molecule type" value="Genomic_DNA"/>
</dbReference>
<feature type="domain" description="OmpR/PhoB-type" evidence="5">
    <location>
        <begin position="5"/>
        <end position="102"/>
    </location>
</feature>
<dbReference type="PANTHER" id="PTHR47691">
    <property type="entry name" value="REGULATOR-RELATED"/>
    <property type="match status" value="1"/>
</dbReference>
<dbReference type="InterPro" id="IPR016032">
    <property type="entry name" value="Sig_transdc_resp-reg_C-effctor"/>
</dbReference>
<dbReference type="SUPFAM" id="SSF46894">
    <property type="entry name" value="C-terminal effector domain of the bipartite response regulators"/>
    <property type="match status" value="1"/>
</dbReference>
<dbReference type="InterPro" id="IPR001867">
    <property type="entry name" value="OmpR/PhoB-type_DNA-bd"/>
</dbReference>
<dbReference type="RefSeq" id="WP_184964381.1">
    <property type="nucleotide sequence ID" value="NZ_JACHIN010000006.1"/>
</dbReference>
<dbReference type="SUPFAM" id="SSF48452">
    <property type="entry name" value="TPR-like"/>
    <property type="match status" value="2"/>
</dbReference>
<accession>A0A7W8EGY3</accession>
<evidence type="ECO:0000256" key="4">
    <source>
        <dbReference type="SAM" id="MobiDB-lite"/>
    </source>
</evidence>
<feature type="region of interest" description="Disordered" evidence="4">
    <location>
        <begin position="815"/>
        <end position="856"/>
    </location>
</feature>
<feature type="compositionally biased region" description="Pro residues" evidence="4">
    <location>
        <begin position="274"/>
        <end position="283"/>
    </location>
</feature>
<dbReference type="Gene3D" id="1.10.10.10">
    <property type="entry name" value="Winged helix-like DNA-binding domain superfamily/Winged helix DNA-binding domain"/>
    <property type="match status" value="1"/>
</dbReference>
<dbReference type="InterPro" id="IPR005158">
    <property type="entry name" value="BTAD"/>
</dbReference>
<feature type="compositionally biased region" description="Basic and acidic residues" evidence="4">
    <location>
        <begin position="830"/>
        <end position="853"/>
    </location>
</feature>
<evidence type="ECO:0000256" key="2">
    <source>
        <dbReference type="ARBA" id="ARBA00023125"/>
    </source>
</evidence>
<comment type="caution">
    <text evidence="6">The sequence shown here is derived from an EMBL/GenBank/DDBJ whole genome shotgun (WGS) entry which is preliminary data.</text>
</comment>
<keyword evidence="7" id="KW-1185">Reference proteome</keyword>
<dbReference type="Pfam" id="PF25872">
    <property type="entry name" value="HTH_77"/>
    <property type="match status" value="1"/>
</dbReference>
<dbReference type="Proteomes" id="UP000568380">
    <property type="component" value="Unassembled WGS sequence"/>
</dbReference>
<dbReference type="Pfam" id="PF03704">
    <property type="entry name" value="BTAD"/>
    <property type="match status" value="2"/>
</dbReference>
<dbReference type="InterPro" id="IPR036388">
    <property type="entry name" value="WH-like_DNA-bd_sf"/>
</dbReference>
<dbReference type="InterPro" id="IPR027417">
    <property type="entry name" value="P-loop_NTPase"/>
</dbReference>
<protein>
    <submittedName>
        <fullName evidence="6">Putative ATPase/DNA-binding SARP family transcriptional activator</fullName>
    </submittedName>
</protein>
<dbReference type="Gene3D" id="1.25.40.10">
    <property type="entry name" value="Tetratricopeptide repeat domain"/>
    <property type="match status" value="2"/>
</dbReference>
<organism evidence="6 7">
    <name type="scientific">Nonomuraea endophytica</name>
    <dbReference type="NCBI Taxonomy" id="714136"/>
    <lineage>
        <taxon>Bacteria</taxon>
        <taxon>Bacillati</taxon>
        <taxon>Actinomycetota</taxon>
        <taxon>Actinomycetes</taxon>
        <taxon>Streptosporangiales</taxon>
        <taxon>Streptosporangiaceae</taxon>
        <taxon>Nonomuraea</taxon>
    </lineage>
</organism>
<dbReference type="SMART" id="SM00862">
    <property type="entry name" value="Trans_reg_C"/>
    <property type="match status" value="1"/>
</dbReference>
<dbReference type="Pfam" id="PF13191">
    <property type="entry name" value="AAA_16"/>
    <property type="match status" value="1"/>
</dbReference>
<dbReference type="GO" id="GO:0006355">
    <property type="term" value="P:regulation of DNA-templated transcription"/>
    <property type="evidence" value="ECO:0007669"/>
    <property type="project" value="InterPro"/>
</dbReference>
<dbReference type="InterPro" id="IPR058852">
    <property type="entry name" value="HTH_77"/>
</dbReference>
<name>A0A7W8EGY3_9ACTN</name>
<evidence type="ECO:0000259" key="5">
    <source>
        <dbReference type="PROSITE" id="PS51755"/>
    </source>
</evidence>
<comment type="similarity">
    <text evidence="1">Belongs to the AfsR/DnrI/RedD regulatory family.</text>
</comment>
<feature type="compositionally biased region" description="Low complexity" evidence="4">
    <location>
        <begin position="309"/>
        <end position="323"/>
    </location>
</feature>
<dbReference type="PRINTS" id="PR00364">
    <property type="entry name" value="DISEASERSIST"/>
</dbReference>
<proteinExistence type="inferred from homology"/>
<feature type="DNA-binding region" description="OmpR/PhoB-type" evidence="3">
    <location>
        <begin position="5"/>
        <end position="102"/>
    </location>
</feature>
<feature type="region of interest" description="Disordered" evidence="4">
    <location>
        <begin position="270"/>
        <end position="328"/>
    </location>
</feature>